<evidence type="ECO:0000313" key="2">
    <source>
        <dbReference type="Proteomes" id="UP000284706"/>
    </source>
</evidence>
<gene>
    <name evidence="1" type="ORF">CVT26_007966</name>
</gene>
<organism evidence="1 2">
    <name type="scientific">Gymnopilus dilepis</name>
    <dbReference type="NCBI Taxonomy" id="231916"/>
    <lineage>
        <taxon>Eukaryota</taxon>
        <taxon>Fungi</taxon>
        <taxon>Dikarya</taxon>
        <taxon>Basidiomycota</taxon>
        <taxon>Agaricomycotina</taxon>
        <taxon>Agaricomycetes</taxon>
        <taxon>Agaricomycetidae</taxon>
        <taxon>Agaricales</taxon>
        <taxon>Agaricineae</taxon>
        <taxon>Hymenogastraceae</taxon>
        <taxon>Gymnopilus</taxon>
    </lineage>
</organism>
<dbReference type="EMBL" id="NHYE01005477">
    <property type="protein sequence ID" value="PPQ72006.1"/>
    <property type="molecule type" value="Genomic_DNA"/>
</dbReference>
<reference evidence="1 2" key="1">
    <citation type="journal article" date="2018" name="Evol. Lett.">
        <title>Horizontal gene cluster transfer increased hallucinogenic mushroom diversity.</title>
        <authorList>
            <person name="Reynolds H.T."/>
            <person name="Vijayakumar V."/>
            <person name="Gluck-Thaler E."/>
            <person name="Korotkin H.B."/>
            <person name="Matheny P.B."/>
            <person name="Slot J.C."/>
        </authorList>
    </citation>
    <scope>NUCLEOTIDE SEQUENCE [LARGE SCALE GENOMIC DNA]</scope>
    <source>
        <strain evidence="1 2">SRW20</strain>
    </source>
</reference>
<keyword evidence="2" id="KW-1185">Reference proteome</keyword>
<dbReference type="Proteomes" id="UP000284706">
    <property type="component" value="Unassembled WGS sequence"/>
</dbReference>
<comment type="caution">
    <text evidence="1">The sequence shown here is derived from an EMBL/GenBank/DDBJ whole genome shotgun (WGS) entry which is preliminary data.</text>
</comment>
<dbReference type="AlphaFoldDB" id="A0A409W0G7"/>
<accession>A0A409W0G7</accession>
<proteinExistence type="predicted"/>
<dbReference type="InParanoid" id="A0A409W0G7"/>
<name>A0A409W0G7_9AGAR</name>
<evidence type="ECO:0000313" key="1">
    <source>
        <dbReference type="EMBL" id="PPQ72006.1"/>
    </source>
</evidence>
<dbReference type="STRING" id="231916.A0A409W0G7"/>
<dbReference type="OrthoDB" id="2954877at2759"/>
<protein>
    <submittedName>
        <fullName evidence="1">Uncharacterized protein</fullName>
    </submittedName>
</protein>
<sequence>MQRPSTLRALTRRLRSYTSQRLFTTFQLKERVQLFPSCSPFSGESQDRPASHYLLQHNPTSTSFYTPLGVVPHAVNSQASEVYRGTLTLASLDQTETCEIPDVVLKLFQSQFIEIGGSDGELSSVKVGGSSTMAGTEAWALDKLSKLQGIVTPKFYGIFLIRLKDPSPGEEGVFATAVSHMKSAPVFERLKQLGCLDNLDQRWYPLARSIFAQMFEFHKMGVCSISCHPSNILVSDQPRCSNGSCGPFTVQFLDFSNACPVTYFDEKDGLHRTDSSVGQDVEDIDDMLVFMCSNSWQYWHKSMRRRWAFYTWMMKEHPRDSWFQEWWEPYLKDRQAIGDPILSIEYRRRRQLEEKILSIQRGEREGATGFERVMERRKHAKKLRKWMKSAATVRDEVRIRAFRKVVDGRRLEDLGEPHWKVHWIRRFLRGRNEIKERKRKKNRHEKASQRDPFVRIRELCPDLMSKAPRF</sequence>